<accession>A0A1H8H577</accession>
<evidence type="ECO:0000313" key="2">
    <source>
        <dbReference type="EMBL" id="SEN50867.1"/>
    </source>
</evidence>
<reference evidence="2 3" key="1">
    <citation type="submission" date="2016-10" db="EMBL/GenBank/DDBJ databases">
        <authorList>
            <person name="de Groot N.N."/>
        </authorList>
    </citation>
    <scope>NUCLEOTIDE SEQUENCE [LARGE SCALE GENOMIC DNA]</scope>
    <source>
        <strain evidence="2 3">DSM 16213</strain>
    </source>
</reference>
<dbReference type="EMBL" id="FOCI01000019">
    <property type="protein sequence ID" value="SEN50867.1"/>
    <property type="molecule type" value="Genomic_DNA"/>
</dbReference>
<evidence type="ECO:0000259" key="1">
    <source>
        <dbReference type="Pfam" id="PF01609"/>
    </source>
</evidence>
<feature type="domain" description="Transposase IS4-like" evidence="1">
    <location>
        <begin position="3"/>
        <end position="89"/>
    </location>
</feature>
<dbReference type="Pfam" id="PF01609">
    <property type="entry name" value="DDE_Tnp_1"/>
    <property type="match status" value="1"/>
</dbReference>
<evidence type="ECO:0000313" key="3">
    <source>
        <dbReference type="Proteomes" id="UP000199585"/>
    </source>
</evidence>
<dbReference type="InterPro" id="IPR002559">
    <property type="entry name" value="Transposase_11"/>
</dbReference>
<keyword evidence="3" id="KW-1185">Reference proteome</keyword>
<proteinExistence type="predicted"/>
<dbReference type="GO" id="GO:0004803">
    <property type="term" value="F:transposase activity"/>
    <property type="evidence" value="ECO:0007669"/>
    <property type="project" value="InterPro"/>
</dbReference>
<protein>
    <submittedName>
        <fullName evidence="2">Transposase, IS4 family</fullName>
    </submittedName>
</protein>
<organism evidence="2 3">
    <name type="scientific">Loktanella fryxellensis</name>
    <dbReference type="NCBI Taxonomy" id="245187"/>
    <lineage>
        <taxon>Bacteria</taxon>
        <taxon>Pseudomonadati</taxon>
        <taxon>Pseudomonadota</taxon>
        <taxon>Alphaproteobacteria</taxon>
        <taxon>Rhodobacterales</taxon>
        <taxon>Roseobacteraceae</taxon>
        <taxon>Loktanella</taxon>
    </lineage>
</organism>
<dbReference type="GO" id="GO:0003677">
    <property type="term" value="F:DNA binding"/>
    <property type="evidence" value="ECO:0007669"/>
    <property type="project" value="InterPro"/>
</dbReference>
<gene>
    <name evidence="2" type="ORF">SAMN04488003_11925</name>
</gene>
<sequence>MNTKLHAVTDARGRQIRFLMAAGQVSDDTGARALLRSLPTADRLLGDRGYAADWLREALVDEQMTPCIPGRKRRDKLVEYDKRRYRKPNRIEFMFGR</sequence>
<dbReference type="Proteomes" id="UP000199585">
    <property type="component" value="Unassembled WGS sequence"/>
</dbReference>
<name>A0A1H8H577_9RHOB</name>
<dbReference type="AlphaFoldDB" id="A0A1H8H577"/>
<dbReference type="GO" id="GO:0006313">
    <property type="term" value="P:DNA transposition"/>
    <property type="evidence" value="ECO:0007669"/>
    <property type="project" value="InterPro"/>
</dbReference>